<protein>
    <recommendedName>
        <fullName evidence="1">Knr4/Smi1-like domain-containing protein</fullName>
    </recommendedName>
</protein>
<dbReference type="SMART" id="SM00860">
    <property type="entry name" value="SMI1_KNR4"/>
    <property type="match status" value="1"/>
</dbReference>
<organism evidence="2 3">
    <name type="scientific">Deinococcus terrestris</name>
    <dbReference type="NCBI Taxonomy" id="2651870"/>
    <lineage>
        <taxon>Bacteria</taxon>
        <taxon>Thermotogati</taxon>
        <taxon>Deinococcota</taxon>
        <taxon>Deinococci</taxon>
        <taxon>Deinococcales</taxon>
        <taxon>Deinococcaceae</taxon>
        <taxon>Deinococcus</taxon>
    </lineage>
</organism>
<dbReference type="SUPFAM" id="SSF160631">
    <property type="entry name" value="SMI1/KNR4-like"/>
    <property type="match status" value="1"/>
</dbReference>
<dbReference type="InterPro" id="IPR051873">
    <property type="entry name" value="KNR4/SMI1_regulator"/>
</dbReference>
<dbReference type="PANTHER" id="PTHR47432">
    <property type="entry name" value="CELL WALL ASSEMBLY REGULATOR SMI1"/>
    <property type="match status" value="1"/>
</dbReference>
<dbReference type="PANTHER" id="PTHR47432:SF1">
    <property type="entry name" value="CELL WALL ASSEMBLY REGULATOR SMI1"/>
    <property type="match status" value="1"/>
</dbReference>
<dbReference type="RefSeq" id="WP_152872583.1">
    <property type="nucleotide sequence ID" value="NZ_WBSL01000020.1"/>
</dbReference>
<keyword evidence="3" id="KW-1185">Reference proteome</keyword>
<dbReference type="InterPro" id="IPR037883">
    <property type="entry name" value="Knr4/Smi1-like_sf"/>
</dbReference>
<dbReference type="AlphaFoldDB" id="A0A7X1NYT3"/>
<gene>
    <name evidence="2" type="ORF">F8S09_16650</name>
</gene>
<name>A0A7X1NYT3_9DEIO</name>
<feature type="domain" description="Knr4/Smi1-like" evidence="1">
    <location>
        <begin position="24"/>
        <end position="158"/>
    </location>
</feature>
<accession>A0A7X1NYT3</accession>
<dbReference type="InterPro" id="IPR018958">
    <property type="entry name" value="Knr4/Smi1-like_dom"/>
</dbReference>
<sequence>MSALTLARVLAQHFPQVRAHVRAGVTSAALDAAETSLGFPFPQEVRDTYQAADGQDAPLPGVLLGLTWLPLDEVVREHAAWLELAADDASLTSRPAGAVQPVTFSARWLPFASDGAGNGLAVDLDPGPAGKAGQIITYGPDERERLVLAPNLPAFFCWVAEQIGAGRVTVKGDDVRLGGQASFLDAARILF</sequence>
<evidence type="ECO:0000313" key="2">
    <source>
        <dbReference type="EMBL" id="MPY68287.1"/>
    </source>
</evidence>
<proteinExistence type="predicted"/>
<evidence type="ECO:0000259" key="1">
    <source>
        <dbReference type="SMART" id="SM00860"/>
    </source>
</evidence>
<dbReference type="Pfam" id="PF09346">
    <property type="entry name" value="SMI1_KNR4"/>
    <property type="match status" value="1"/>
</dbReference>
<dbReference type="EMBL" id="WBSL01000020">
    <property type="protein sequence ID" value="MPY68287.1"/>
    <property type="molecule type" value="Genomic_DNA"/>
</dbReference>
<dbReference type="Proteomes" id="UP000484842">
    <property type="component" value="Unassembled WGS sequence"/>
</dbReference>
<comment type="caution">
    <text evidence="2">The sequence shown here is derived from an EMBL/GenBank/DDBJ whole genome shotgun (WGS) entry which is preliminary data.</text>
</comment>
<reference evidence="2 3" key="1">
    <citation type="submission" date="2019-10" db="EMBL/GenBank/DDBJ databases">
        <title>Deinococcus sp. isolated from soil.</title>
        <authorList>
            <person name="Li Y."/>
            <person name="Wang J."/>
        </authorList>
    </citation>
    <scope>NUCLEOTIDE SEQUENCE [LARGE SCALE GENOMIC DNA]</scope>
    <source>
        <strain evidence="2 3">SDU3-2</strain>
    </source>
</reference>
<evidence type="ECO:0000313" key="3">
    <source>
        <dbReference type="Proteomes" id="UP000484842"/>
    </source>
</evidence>